<dbReference type="SMART" id="SM00382">
    <property type="entry name" value="AAA"/>
    <property type="match status" value="1"/>
</dbReference>
<dbReference type="SUPFAM" id="SSF52540">
    <property type="entry name" value="P-loop containing nucleoside triphosphate hydrolases"/>
    <property type="match status" value="1"/>
</dbReference>
<dbReference type="GO" id="GO:0005524">
    <property type="term" value="F:ATP binding"/>
    <property type="evidence" value="ECO:0007669"/>
    <property type="project" value="InterPro"/>
</dbReference>
<dbReference type="OrthoDB" id="9783370at2"/>
<dbReference type="Pfam" id="PF07728">
    <property type="entry name" value="AAA_5"/>
    <property type="match status" value="1"/>
</dbReference>
<protein>
    <submittedName>
        <fullName evidence="2">AAA family ATPase</fullName>
    </submittedName>
</protein>
<feature type="domain" description="AAA+ ATPase" evidence="1">
    <location>
        <begin position="70"/>
        <end position="252"/>
    </location>
</feature>
<dbReference type="Gene3D" id="3.40.50.300">
    <property type="entry name" value="P-loop containing nucleotide triphosphate hydrolases"/>
    <property type="match status" value="1"/>
</dbReference>
<dbReference type="GO" id="GO:0016887">
    <property type="term" value="F:ATP hydrolysis activity"/>
    <property type="evidence" value="ECO:0007669"/>
    <property type="project" value="InterPro"/>
</dbReference>
<proteinExistence type="predicted"/>
<evidence type="ECO:0000313" key="2">
    <source>
        <dbReference type="EMBL" id="UWZ58549.1"/>
    </source>
</evidence>
<accession>A0A9Q9ISH0</accession>
<sequence length="323" mass="35520">MNWHVFRGDATPHDGIQDLPPPPPWRTFDGEVDDDAAPGATVRAVHQRRGAVYRSESREEIDAVNAALALRRPLLLTGSPGAGKSSLAYAVAYELQLGPVLHWPIISRSTVTDGLYQYDALSRVQDATLAVGGDIGAYMRLGPLGTALLPRRRPRVLLIDEIDKSDIDLPNDLLTIFEDGEYTIPELARLAERQPEVEVASADADDRVVIRRGHVRCREFPFVVLTSNGEREFPPAFLRRCIRLRLPPPSAQQLARIVEAHLGDDAVAASGPIIERFLAVRGFGDVATDQLLNAIYLTGRHADGDDRGRERVLDLLLQALDPA</sequence>
<keyword evidence="3" id="KW-1185">Reference proteome</keyword>
<evidence type="ECO:0000313" key="3">
    <source>
        <dbReference type="Proteomes" id="UP001058003"/>
    </source>
</evidence>
<evidence type="ECO:0000259" key="1">
    <source>
        <dbReference type="SMART" id="SM00382"/>
    </source>
</evidence>
<reference evidence="2" key="1">
    <citation type="submission" date="2021-04" db="EMBL/GenBank/DDBJ databases">
        <title>Dactylosporangium aurantiacum NRRL B-8018 full assembly.</title>
        <authorList>
            <person name="Hartkoorn R.C."/>
            <person name="Beaudoing E."/>
            <person name="Hot D."/>
        </authorList>
    </citation>
    <scope>NUCLEOTIDE SEQUENCE</scope>
    <source>
        <strain evidence="2">NRRL B-8018</strain>
    </source>
</reference>
<dbReference type="InterPro" id="IPR027417">
    <property type="entry name" value="P-loop_NTPase"/>
</dbReference>
<gene>
    <name evidence="2" type="ORF">Daura_21645</name>
</gene>
<dbReference type="RefSeq" id="WP_033362022.1">
    <property type="nucleotide sequence ID" value="NZ_CP073767.1"/>
</dbReference>
<organism evidence="2 3">
    <name type="scientific">Dactylosporangium aurantiacum</name>
    <dbReference type="NCBI Taxonomy" id="35754"/>
    <lineage>
        <taxon>Bacteria</taxon>
        <taxon>Bacillati</taxon>
        <taxon>Actinomycetota</taxon>
        <taxon>Actinomycetes</taxon>
        <taxon>Micromonosporales</taxon>
        <taxon>Micromonosporaceae</taxon>
        <taxon>Dactylosporangium</taxon>
    </lineage>
</organism>
<name>A0A9Q9ISH0_9ACTN</name>
<dbReference type="AlphaFoldDB" id="A0A9Q9ISH0"/>
<dbReference type="CDD" id="cd00009">
    <property type="entry name" value="AAA"/>
    <property type="match status" value="1"/>
</dbReference>
<dbReference type="KEGG" id="daur:Daura_21645"/>
<dbReference type="Proteomes" id="UP001058003">
    <property type="component" value="Chromosome"/>
</dbReference>
<dbReference type="InterPro" id="IPR003593">
    <property type="entry name" value="AAA+_ATPase"/>
</dbReference>
<dbReference type="InterPro" id="IPR011704">
    <property type="entry name" value="ATPase_dyneun-rel_AAA"/>
</dbReference>
<dbReference type="EMBL" id="CP073767">
    <property type="protein sequence ID" value="UWZ58549.1"/>
    <property type="molecule type" value="Genomic_DNA"/>
</dbReference>